<evidence type="ECO:0000256" key="2">
    <source>
        <dbReference type="HAMAP-Rule" id="MF_01074"/>
    </source>
</evidence>
<comment type="catalytic activity">
    <reaction evidence="2">
        <text>Ni(II)-pyridinium-3,5-bisthiocarboxylate mononucleotide = pyridinium-3,5-bisthiocarboxylate mononucleotide + Ni(2+)</text>
        <dbReference type="Rhea" id="RHEA:54784"/>
        <dbReference type="ChEBI" id="CHEBI:49786"/>
        <dbReference type="ChEBI" id="CHEBI:137372"/>
        <dbReference type="ChEBI" id="CHEBI:137373"/>
        <dbReference type="EC" id="4.99.1.12"/>
    </reaction>
</comment>
<dbReference type="Proteomes" id="UP000190037">
    <property type="component" value="Unassembled WGS sequence"/>
</dbReference>
<dbReference type="PANTHER" id="PTHR36566:SF1">
    <property type="entry name" value="PYRIDINIUM-3,5-BISTHIOCARBOXYLIC ACID MONONUCLEOTIDE NICKEL INSERTION PROTEIN"/>
    <property type="match status" value="1"/>
</dbReference>
<keyword evidence="2" id="KW-0456">Lyase</keyword>
<dbReference type="NCBIfam" id="TIGR00299">
    <property type="entry name" value="nickel pincer cofactor biosynthesis protein LarC"/>
    <property type="match status" value="1"/>
</dbReference>
<comment type="function">
    <text evidence="2">Involved in the biosynthesis of a nickel-pincer cofactor ((SCS)Ni(II) pincer complex). Binds Ni(2+), and functions in nickel delivery to pyridinium-3,5-bisthiocarboxylic acid mononucleotide (P2TMN), to form the mature cofactor. Is thus probably required for the activation of nickel-pincer cofactor-dependent enzymes.</text>
</comment>
<dbReference type="GO" id="GO:0016829">
    <property type="term" value="F:lyase activity"/>
    <property type="evidence" value="ECO:0007669"/>
    <property type="project" value="UniProtKB-UniRule"/>
</dbReference>
<dbReference type="RefSeq" id="WP_078982000.1">
    <property type="nucleotide sequence ID" value="NZ_MWQN01000004.1"/>
</dbReference>
<dbReference type="Gene3D" id="3.30.70.1380">
    <property type="entry name" value="Transcriptional regulatory protein pf0864 domain like"/>
    <property type="match status" value="1"/>
</dbReference>
<dbReference type="Pfam" id="PF01969">
    <property type="entry name" value="Ni_insertion"/>
    <property type="match status" value="1"/>
</dbReference>
<dbReference type="AlphaFoldDB" id="A0A1T3NKR4"/>
<dbReference type="GO" id="GO:0051604">
    <property type="term" value="P:protein maturation"/>
    <property type="evidence" value="ECO:0007669"/>
    <property type="project" value="UniProtKB-UniRule"/>
</dbReference>
<dbReference type="EC" id="4.99.1.12" evidence="2"/>
<sequence length="407" mass="42650">MRAAWVDASAGIAGDMLLAALVDAGAALDAVRAAVEAVVPGEVRLERTQVTRAGMRATRIEVTPSAHDHAHRTWREVRRLIEQAPLADPVRTSALAAFARLAVAEAHVHGTSPEEVHFHEVGAWDSIADVVGVCAALHDLTVTELTAGPVALGFGRVTTAHGELPVPAPAVAELAAEWQVFAGGEGELATPTGLALLTTLARECAPLPHLRLERTGVGAGGRDIPGRPNVTRVFLGTPVPATTADAAEAVVLETNIDDLDPRVWPGVLASLMEAGASDAWLTPILMKKGRPAHTLSVLCPPREVEPLRDAVFRLTTTLGVRERPVRKTELRRGWTLVDVLGDRLPVKVGHRGGRILQATPEFAPAAALAARLGLPVHVVLAAATAAAQRAALTTGAPTPRTLTPEPA</sequence>
<dbReference type="InterPro" id="IPR002822">
    <property type="entry name" value="Ni_insertion"/>
</dbReference>
<dbReference type="STRING" id="159449.B4N89_42650"/>
<keyword evidence="4" id="KW-1185">Reference proteome</keyword>
<dbReference type="PANTHER" id="PTHR36566">
    <property type="entry name" value="NICKEL INSERTION PROTEIN-RELATED"/>
    <property type="match status" value="1"/>
</dbReference>
<gene>
    <name evidence="2" type="primary">larC</name>
    <name evidence="3" type="ORF">B4N89_42650</name>
</gene>
<comment type="caution">
    <text evidence="3">The sequence shown here is derived from an EMBL/GenBank/DDBJ whole genome shotgun (WGS) entry which is preliminary data.</text>
</comment>
<evidence type="ECO:0000313" key="4">
    <source>
        <dbReference type="Proteomes" id="UP000190037"/>
    </source>
</evidence>
<accession>A0A1T3NKR4</accession>
<keyword evidence="1 2" id="KW-0533">Nickel</keyword>
<reference evidence="3 4" key="1">
    <citation type="submission" date="2017-03" db="EMBL/GenBank/DDBJ databases">
        <title>Draft genome sequence of Streptomyces scabrisporus NF3, endophyte isolated from Amphipterygium adstringens.</title>
        <authorList>
            <person name="Vazquez M."/>
            <person name="Ceapa C.D."/>
            <person name="Rodriguez Luna D."/>
            <person name="Sanchez Esquivel S."/>
        </authorList>
    </citation>
    <scope>NUCLEOTIDE SEQUENCE [LARGE SCALE GENOMIC DNA]</scope>
    <source>
        <strain evidence="3 4">NF3</strain>
    </source>
</reference>
<evidence type="ECO:0000313" key="3">
    <source>
        <dbReference type="EMBL" id="OPC77241.1"/>
    </source>
</evidence>
<dbReference type="HAMAP" id="MF_01074">
    <property type="entry name" value="LarC"/>
    <property type="match status" value="1"/>
</dbReference>
<name>A0A1T3NKR4_9ACTN</name>
<evidence type="ECO:0000256" key="1">
    <source>
        <dbReference type="ARBA" id="ARBA00022596"/>
    </source>
</evidence>
<organism evidence="3 4">
    <name type="scientific">Embleya scabrispora</name>
    <dbReference type="NCBI Taxonomy" id="159449"/>
    <lineage>
        <taxon>Bacteria</taxon>
        <taxon>Bacillati</taxon>
        <taxon>Actinomycetota</taxon>
        <taxon>Actinomycetes</taxon>
        <taxon>Kitasatosporales</taxon>
        <taxon>Streptomycetaceae</taxon>
        <taxon>Embleya</taxon>
    </lineage>
</organism>
<protein>
    <recommendedName>
        <fullName evidence="2">Pyridinium-3,5-bisthiocarboxylic acid mononucleotide nickel insertion protein</fullName>
        <shortName evidence="2">P2TMN nickel insertion protein</shortName>
        <ecNumber evidence="2">4.99.1.12</ecNumber>
    </recommendedName>
    <alternativeName>
        <fullName evidence="2">Nickel-pincer cofactor biosynthesis protein LarC</fullName>
    </alternativeName>
</protein>
<dbReference type="GO" id="GO:0016151">
    <property type="term" value="F:nickel cation binding"/>
    <property type="evidence" value="ECO:0007669"/>
    <property type="project" value="UniProtKB-UniRule"/>
</dbReference>
<comment type="similarity">
    <text evidence="2">Belongs to the LarC family.</text>
</comment>
<dbReference type="EMBL" id="MWQN01000004">
    <property type="protein sequence ID" value="OPC77241.1"/>
    <property type="molecule type" value="Genomic_DNA"/>
</dbReference>
<proteinExistence type="inferred from homology"/>
<dbReference type="OrthoDB" id="9765625at2"/>